<dbReference type="InterPro" id="IPR051027">
    <property type="entry name" value="bZIP_transcription_factors"/>
</dbReference>
<feature type="compositionally biased region" description="Basic and acidic residues" evidence="6">
    <location>
        <begin position="63"/>
        <end position="86"/>
    </location>
</feature>
<name>A0AAD5UKA7_9FUNG</name>
<protein>
    <recommendedName>
        <fullName evidence="7">BZIP domain-containing protein</fullName>
    </recommendedName>
</protein>
<evidence type="ECO:0000256" key="4">
    <source>
        <dbReference type="ARBA" id="ARBA00023242"/>
    </source>
</evidence>
<dbReference type="EMBL" id="JADGKB010000030">
    <property type="protein sequence ID" value="KAJ3258190.1"/>
    <property type="molecule type" value="Genomic_DNA"/>
</dbReference>
<evidence type="ECO:0000259" key="7">
    <source>
        <dbReference type="PROSITE" id="PS50217"/>
    </source>
</evidence>
<gene>
    <name evidence="8" type="ORF">HK103_004008</name>
</gene>
<keyword evidence="5" id="KW-0175">Coiled coil</keyword>
<dbReference type="Proteomes" id="UP001210925">
    <property type="component" value="Unassembled WGS sequence"/>
</dbReference>
<evidence type="ECO:0000256" key="3">
    <source>
        <dbReference type="ARBA" id="ARBA00023163"/>
    </source>
</evidence>
<comment type="caution">
    <text evidence="8">The sequence shown here is derived from an EMBL/GenBank/DDBJ whole genome shotgun (WGS) entry which is preliminary data.</text>
</comment>
<evidence type="ECO:0000313" key="8">
    <source>
        <dbReference type="EMBL" id="KAJ3258190.1"/>
    </source>
</evidence>
<accession>A0AAD5UKA7</accession>
<keyword evidence="4" id="KW-0539">Nucleus</keyword>
<comment type="subcellular location">
    <subcellularLocation>
        <location evidence="1">Nucleus</location>
    </subcellularLocation>
</comment>
<feature type="region of interest" description="Disordered" evidence="6">
    <location>
        <begin position="27"/>
        <end position="86"/>
    </location>
</feature>
<reference evidence="8" key="1">
    <citation type="submission" date="2020-05" db="EMBL/GenBank/DDBJ databases">
        <title>Phylogenomic resolution of chytrid fungi.</title>
        <authorList>
            <person name="Stajich J.E."/>
            <person name="Amses K."/>
            <person name="Simmons R."/>
            <person name="Seto K."/>
            <person name="Myers J."/>
            <person name="Bonds A."/>
            <person name="Quandt C.A."/>
            <person name="Barry K."/>
            <person name="Liu P."/>
            <person name="Grigoriev I."/>
            <person name="Longcore J.E."/>
            <person name="James T.Y."/>
        </authorList>
    </citation>
    <scope>NUCLEOTIDE SEQUENCE</scope>
    <source>
        <strain evidence="8">PLAUS21</strain>
    </source>
</reference>
<feature type="compositionally biased region" description="Polar residues" evidence="6">
    <location>
        <begin position="38"/>
        <end position="61"/>
    </location>
</feature>
<dbReference type="PROSITE" id="PS50217">
    <property type="entry name" value="BZIP"/>
    <property type="match status" value="1"/>
</dbReference>
<evidence type="ECO:0000313" key="9">
    <source>
        <dbReference type="Proteomes" id="UP001210925"/>
    </source>
</evidence>
<evidence type="ECO:0000256" key="5">
    <source>
        <dbReference type="SAM" id="Coils"/>
    </source>
</evidence>
<dbReference type="PANTHER" id="PTHR19304">
    <property type="entry name" value="CYCLIC-AMP RESPONSE ELEMENT BINDING PROTEIN"/>
    <property type="match status" value="1"/>
</dbReference>
<feature type="domain" description="BZIP" evidence="7">
    <location>
        <begin position="72"/>
        <end position="135"/>
    </location>
</feature>
<dbReference type="InterPro" id="IPR004827">
    <property type="entry name" value="bZIP"/>
</dbReference>
<dbReference type="AlphaFoldDB" id="A0AAD5UKA7"/>
<dbReference type="SUPFAM" id="SSF57959">
    <property type="entry name" value="Leucine zipper domain"/>
    <property type="match status" value="1"/>
</dbReference>
<evidence type="ECO:0000256" key="1">
    <source>
        <dbReference type="ARBA" id="ARBA00004123"/>
    </source>
</evidence>
<dbReference type="Pfam" id="PF00170">
    <property type="entry name" value="bZIP_1"/>
    <property type="match status" value="1"/>
</dbReference>
<dbReference type="PROSITE" id="PS00036">
    <property type="entry name" value="BZIP_BASIC"/>
    <property type="match status" value="1"/>
</dbReference>
<dbReference type="InterPro" id="IPR046347">
    <property type="entry name" value="bZIP_sf"/>
</dbReference>
<sequence>MQFVHPKFDLPEYGNAVDFTRQVKNAKAASVTKRKSTAAHSPESSYKGSPSTSNATPNIMNDSHGDTELSSEDKRTRRLIRNREAARRNRLKKKDWIEGLQRANTQAKETNERLKEKFALLSKELKQLHQILLEEGHIDVIPPELNLCGL</sequence>
<feature type="coiled-coil region" evidence="5">
    <location>
        <begin position="97"/>
        <end position="131"/>
    </location>
</feature>
<keyword evidence="3" id="KW-0804">Transcription</keyword>
<evidence type="ECO:0000256" key="6">
    <source>
        <dbReference type="SAM" id="MobiDB-lite"/>
    </source>
</evidence>
<dbReference type="Gene3D" id="1.20.5.170">
    <property type="match status" value="1"/>
</dbReference>
<dbReference type="GO" id="GO:0003700">
    <property type="term" value="F:DNA-binding transcription factor activity"/>
    <property type="evidence" value="ECO:0007669"/>
    <property type="project" value="InterPro"/>
</dbReference>
<dbReference type="GO" id="GO:0005634">
    <property type="term" value="C:nucleus"/>
    <property type="evidence" value="ECO:0007669"/>
    <property type="project" value="UniProtKB-SubCell"/>
</dbReference>
<organism evidence="8 9">
    <name type="scientific">Boothiomyces macroporosus</name>
    <dbReference type="NCBI Taxonomy" id="261099"/>
    <lineage>
        <taxon>Eukaryota</taxon>
        <taxon>Fungi</taxon>
        <taxon>Fungi incertae sedis</taxon>
        <taxon>Chytridiomycota</taxon>
        <taxon>Chytridiomycota incertae sedis</taxon>
        <taxon>Chytridiomycetes</taxon>
        <taxon>Rhizophydiales</taxon>
        <taxon>Terramycetaceae</taxon>
        <taxon>Boothiomyces</taxon>
    </lineage>
</organism>
<dbReference type="SMART" id="SM00338">
    <property type="entry name" value="BRLZ"/>
    <property type="match status" value="1"/>
</dbReference>
<evidence type="ECO:0000256" key="2">
    <source>
        <dbReference type="ARBA" id="ARBA00023015"/>
    </source>
</evidence>
<keyword evidence="2" id="KW-0805">Transcription regulation</keyword>
<keyword evidence="9" id="KW-1185">Reference proteome</keyword>
<proteinExistence type="predicted"/>